<feature type="transmembrane region" description="Helical" evidence="6">
    <location>
        <begin position="237"/>
        <end position="257"/>
    </location>
</feature>
<keyword evidence="5 6" id="KW-0472">Membrane</keyword>
<feature type="transmembrane region" description="Helical" evidence="6">
    <location>
        <begin position="49"/>
        <end position="69"/>
    </location>
</feature>
<feature type="transmembrane region" description="Helical" evidence="6">
    <location>
        <begin position="163"/>
        <end position="182"/>
    </location>
</feature>
<dbReference type="EMBL" id="KB454496">
    <property type="protein sequence ID" value="EME30799.1"/>
    <property type="molecule type" value="Genomic_DNA"/>
</dbReference>
<feature type="transmembrane region" description="Helical" evidence="6">
    <location>
        <begin position="450"/>
        <end position="471"/>
    </location>
</feature>
<evidence type="ECO:0000256" key="3">
    <source>
        <dbReference type="ARBA" id="ARBA00022692"/>
    </source>
</evidence>
<dbReference type="AlphaFoldDB" id="M2Y4M4"/>
<dbReference type="OrthoDB" id="28755at2759"/>
<dbReference type="OMA" id="LSMPYAM"/>
<accession>M2Y4M4</accession>
<keyword evidence="8" id="KW-1185">Reference proteome</keyword>
<evidence type="ECO:0000256" key="6">
    <source>
        <dbReference type="SAM" id="Phobius"/>
    </source>
</evidence>
<dbReference type="GO" id="GO:0016020">
    <property type="term" value="C:membrane"/>
    <property type="evidence" value="ECO:0007669"/>
    <property type="project" value="UniProtKB-SubCell"/>
</dbReference>
<dbReference type="GO" id="GO:0008506">
    <property type="term" value="F:sucrose:proton symporter activity"/>
    <property type="evidence" value="ECO:0007669"/>
    <property type="project" value="TreeGrafter"/>
</dbReference>
<dbReference type="PANTHER" id="PTHR19432:SF35">
    <property type="entry name" value="SOLUTE CARRIER FAMILY 45 MEMBER 3 ISOFORM X1"/>
    <property type="match status" value="1"/>
</dbReference>
<comment type="subcellular location">
    <subcellularLocation>
        <location evidence="1">Membrane</location>
        <topology evidence="1">Multi-pass membrane protein</topology>
    </subcellularLocation>
</comment>
<dbReference type="eggNOG" id="KOG0637">
    <property type="taxonomic scope" value="Eukaryota"/>
</dbReference>
<evidence type="ECO:0000256" key="5">
    <source>
        <dbReference type="ARBA" id="ARBA00023136"/>
    </source>
</evidence>
<sequence length="487" mass="53162">MSFSEKVPLVSDSNETLDNIPYTSLKSADEDYKSSKKYTEKPDKTNLELLALTSSLAAVQFSYAIEFAFGTPWFRERGVSYAVIPFIWLAGPFSGFIVQPVIGVLSDRCRHPWGRRRPFIFMGALLIVFGMLVLSTADPLGSLFGERNACHSPTEGSQPRCTFTVTLGIIGLWILNIAINVVQGPARAIVADLVNTEQQTKANSILTGVMGLSNLFGNLLGRFVPAEVPLFGSNFRFLFSLGMILVPLSVLPTLLLGHERPLGRQPASLVSSTSGILGVFLDVWRSFVSMPKEMSKVSLVYFLSWAAFSPFQFYTTDWIGKSVMHGDPQKASGSLQRLNIHSFHVIVDSVVHRTAYEEGVRIGALALAGLSLVMTVFSAVQTFFVELLGVRKVYAMSQIFFGFLCLIPILVNLNTVWAVMLVSLLGIHFSIFNALPFALVASVLDGANTGLYMGVLNASCVVAQVVGNFTAGKHILVYSMASNLQSQ</sequence>
<keyword evidence="2" id="KW-0813">Transport</keyword>
<dbReference type="Pfam" id="PF13347">
    <property type="entry name" value="MFS_2"/>
    <property type="match status" value="1"/>
</dbReference>
<dbReference type="SUPFAM" id="SSF103473">
    <property type="entry name" value="MFS general substrate transporter"/>
    <property type="match status" value="1"/>
</dbReference>
<evidence type="ECO:0000313" key="7">
    <source>
        <dbReference type="EMBL" id="EME30799.1"/>
    </source>
</evidence>
<feature type="transmembrane region" description="Helical" evidence="6">
    <location>
        <begin position="418"/>
        <end position="444"/>
    </location>
</feature>
<feature type="transmembrane region" description="Helical" evidence="6">
    <location>
        <begin position="362"/>
        <end position="381"/>
    </location>
</feature>
<evidence type="ECO:0000256" key="2">
    <source>
        <dbReference type="ARBA" id="ARBA00022448"/>
    </source>
</evidence>
<feature type="transmembrane region" description="Helical" evidence="6">
    <location>
        <begin position="393"/>
        <end position="411"/>
    </location>
</feature>
<dbReference type="KEGG" id="gsl:Gasu_18190"/>
<dbReference type="RefSeq" id="XP_005707319.1">
    <property type="nucleotide sequence ID" value="XM_005707262.1"/>
</dbReference>
<keyword evidence="4 6" id="KW-1133">Transmembrane helix</keyword>
<keyword evidence="3 6" id="KW-0812">Transmembrane</keyword>
<feature type="transmembrane region" description="Helical" evidence="6">
    <location>
        <begin position="118"/>
        <end position="137"/>
    </location>
</feature>
<gene>
    <name evidence="7" type="ORF">Gasu_18190</name>
</gene>
<feature type="transmembrane region" description="Helical" evidence="6">
    <location>
        <begin position="203"/>
        <end position="225"/>
    </location>
</feature>
<protein>
    <submittedName>
        <fullName evidence="7">Sucrose transporter, GPH family isoform 2</fullName>
    </submittedName>
</protein>
<organism evidence="7 8">
    <name type="scientific">Galdieria sulphuraria</name>
    <name type="common">Red alga</name>
    <dbReference type="NCBI Taxonomy" id="130081"/>
    <lineage>
        <taxon>Eukaryota</taxon>
        <taxon>Rhodophyta</taxon>
        <taxon>Bangiophyceae</taxon>
        <taxon>Galdieriales</taxon>
        <taxon>Galdieriaceae</taxon>
        <taxon>Galdieria</taxon>
    </lineage>
</organism>
<dbReference type="Proteomes" id="UP000030680">
    <property type="component" value="Unassembled WGS sequence"/>
</dbReference>
<dbReference type="PANTHER" id="PTHR19432">
    <property type="entry name" value="SUGAR TRANSPORTER"/>
    <property type="match status" value="1"/>
</dbReference>
<reference evidence="8" key="1">
    <citation type="journal article" date="2013" name="Science">
        <title>Gene transfer from bacteria and archaea facilitated evolution of an extremophilic eukaryote.</title>
        <authorList>
            <person name="Schonknecht G."/>
            <person name="Chen W.H."/>
            <person name="Ternes C.M."/>
            <person name="Barbier G.G."/>
            <person name="Shrestha R.P."/>
            <person name="Stanke M."/>
            <person name="Brautigam A."/>
            <person name="Baker B.J."/>
            <person name="Banfield J.F."/>
            <person name="Garavito R.M."/>
            <person name="Carr K."/>
            <person name="Wilkerson C."/>
            <person name="Rensing S.A."/>
            <person name="Gagneul D."/>
            <person name="Dickenson N.E."/>
            <person name="Oesterhelt C."/>
            <person name="Lercher M.J."/>
            <person name="Weber A.P."/>
        </authorList>
    </citation>
    <scope>NUCLEOTIDE SEQUENCE [LARGE SCALE GENOMIC DNA]</scope>
    <source>
        <strain evidence="8">074W</strain>
    </source>
</reference>
<feature type="transmembrane region" description="Helical" evidence="6">
    <location>
        <begin position="81"/>
        <end position="106"/>
    </location>
</feature>
<evidence type="ECO:0000256" key="1">
    <source>
        <dbReference type="ARBA" id="ARBA00004141"/>
    </source>
</evidence>
<dbReference type="GeneID" id="17089497"/>
<dbReference type="InterPro" id="IPR036259">
    <property type="entry name" value="MFS_trans_sf"/>
</dbReference>
<proteinExistence type="predicted"/>
<evidence type="ECO:0000256" key="4">
    <source>
        <dbReference type="ARBA" id="ARBA00022989"/>
    </source>
</evidence>
<evidence type="ECO:0000313" key="8">
    <source>
        <dbReference type="Proteomes" id="UP000030680"/>
    </source>
</evidence>
<dbReference type="Gramene" id="EME30799">
    <property type="protein sequence ID" value="EME30799"/>
    <property type="gene ID" value="Gasu_18190"/>
</dbReference>
<dbReference type="Gene3D" id="1.20.1250.20">
    <property type="entry name" value="MFS general substrate transporter like domains"/>
    <property type="match status" value="1"/>
</dbReference>
<name>M2Y4M4_GALSU</name>